<reference evidence="1 2" key="1">
    <citation type="submission" date="2024-01" db="EMBL/GenBank/DDBJ databases">
        <authorList>
            <person name="Alioto T."/>
            <person name="Alioto T."/>
            <person name="Gomez Garrido J."/>
        </authorList>
    </citation>
    <scope>NUCLEOTIDE SEQUENCE [LARGE SCALE GENOMIC DNA]</scope>
</reference>
<evidence type="ECO:0000313" key="2">
    <source>
        <dbReference type="Proteomes" id="UP001314229"/>
    </source>
</evidence>
<evidence type="ECO:0000313" key="1">
    <source>
        <dbReference type="EMBL" id="CAK6982240.1"/>
    </source>
</evidence>
<dbReference type="AlphaFoldDB" id="A0AAV1QFU6"/>
<dbReference type="Proteomes" id="UP001314229">
    <property type="component" value="Unassembled WGS sequence"/>
</dbReference>
<dbReference type="EMBL" id="CAWUFR010000975">
    <property type="protein sequence ID" value="CAK6982240.1"/>
    <property type="molecule type" value="Genomic_DNA"/>
</dbReference>
<gene>
    <name evidence="1" type="ORF">FSCOSCO3_A013835</name>
</gene>
<accession>A0AAV1QFU6</accession>
<organism evidence="1 2">
    <name type="scientific">Scomber scombrus</name>
    <name type="common">Atlantic mackerel</name>
    <name type="synonym">Scomber vernalis</name>
    <dbReference type="NCBI Taxonomy" id="13677"/>
    <lineage>
        <taxon>Eukaryota</taxon>
        <taxon>Metazoa</taxon>
        <taxon>Chordata</taxon>
        <taxon>Craniata</taxon>
        <taxon>Vertebrata</taxon>
        <taxon>Euteleostomi</taxon>
        <taxon>Actinopterygii</taxon>
        <taxon>Neopterygii</taxon>
        <taxon>Teleostei</taxon>
        <taxon>Neoteleostei</taxon>
        <taxon>Acanthomorphata</taxon>
        <taxon>Pelagiaria</taxon>
        <taxon>Scombriformes</taxon>
        <taxon>Scombridae</taxon>
        <taxon>Scomber</taxon>
    </lineage>
</organism>
<protein>
    <submittedName>
        <fullName evidence="1">Uncharacterized protein LOC122979999</fullName>
    </submittedName>
</protein>
<proteinExistence type="predicted"/>
<comment type="caution">
    <text evidence="1">The sequence shown here is derived from an EMBL/GenBank/DDBJ whole genome shotgun (WGS) entry which is preliminary data.</text>
</comment>
<sequence>MPDVGIDESLWKFSGVNSNTELQTQSDDLINSVPGIIASLGSAFGGLSSVPNAVGFGALVISMIVDLVIKTSSKPESENTYSMLQRVFGEEKASSVRDTMLESVTRYQTFINDNQRLLVEIRRLEVQLSNDLTSLKTSLLYDNQIGSRGFKIWVNGASFHVQMRIHEARLNIQAGKDASDYVKSIQITISLYLQDLERLLAKYKTYKTSKTEIQTSMECHGSVGQAL</sequence>
<name>A0AAV1QFU6_SCOSC</name>
<keyword evidence="2" id="KW-1185">Reference proteome</keyword>